<evidence type="ECO:0000313" key="2">
    <source>
        <dbReference type="Proteomes" id="UP001341281"/>
    </source>
</evidence>
<sequence length="177" mass="19598">MPIWPVRFRNPHRWPRYQPLLAPFPSRRHPTSKAPTSPSSLHLPHALAAPAALRVRPPPSLPARAHCHLLRRRLLGLLHGARHAHAVAQRAHAGAPVTAIFQGAVVLLAPTPPHRAPTTIMLPSASRWPGASWAALTFTFSLRLDDEDELHAMNWQSSHVLQMTPNATTSPQPMKIR</sequence>
<keyword evidence="2" id="KW-1185">Reference proteome</keyword>
<accession>A0AAQ3X231</accession>
<evidence type="ECO:0000313" key="1">
    <source>
        <dbReference type="EMBL" id="WVZ82116.1"/>
    </source>
</evidence>
<dbReference type="AlphaFoldDB" id="A0AAQ3X231"/>
<proteinExistence type="predicted"/>
<dbReference type="EMBL" id="CP144750">
    <property type="protein sequence ID" value="WVZ82116.1"/>
    <property type="molecule type" value="Genomic_DNA"/>
</dbReference>
<organism evidence="1 2">
    <name type="scientific">Paspalum notatum var. saurae</name>
    <dbReference type="NCBI Taxonomy" id="547442"/>
    <lineage>
        <taxon>Eukaryota</taxon>
        <taxon>Viridiplantae</taxon>
        <taxon>Streptophyta</taxon>
        <taxon>Embryophyta</taxon>
        <taxon>Tracheophyta</taxon>
        <taxon>Spermatophyta</taxon>
        <taxon>Magnoliopsida</taxon>
        <taxon>Liliopsida</taxon>
        <taxon>Poales</taxon>
        <taxon>Poaceae</taxon>
        <taxon>PACMAD clade</taxon>
        <taxon>Panicoideae</taxon>
        <taxon>Andropogonodae</taxon>
        <taxon>Paspaleae</taxon>
        <taxon>Paspalinae</taxon>
        <taxon>Paspalum</taxon>
    </lineage>
</organism>
<name>A0AAQ3X231_PASNO</name>
<gene>
    <name evidence="1" type="ORF">U9M48_029417</name>
</gene>
<protein>
    <submittedName>
        <fullName evidence="1">Uncharacterized protein</fullName>
    </submittedName>
</protein>
<reference evidence="1 2" key="1">
    <citation type="submission" date="2024-02" db="EMBL/GenBank/DDBJ databases">
        <title>High-quality chromosome-scale genome assembly of Pensacola bahiagrass (Paspalum notatum Flugge var. saurae).</title>
        <authorList>
            <person name="Vega J.M."/>
            <person name="Podio M."/>
            <person name="Orjuela J."/>
            <person name="Siena L.A."/>
            <person name="Pessino S.C."/>
            <person name="Combes M.C."/>
            <person name="Mariac C."/>
            <person name="Albertini E."/>
            <person name="Pupilli F."/>
            <person name="Ortiz J.P.A."/>
            <person name="Leblanc O."/>
        </authorList>
    </citation>
    <scope>NUCLEOTIDE SEQUENCE [LARGE SCALE GENOMIC DNA]</scope>
    <source>
        <strain evidence="1">R1</strain>
        <tissue evidence="1">Leaf</tissue>
    </source>
</reference>
<dbReference type="Proteomes" id="UP001341281">
    <property type="component" value="Chromosome 06"/>
</dbReference>